<dbReference type="Pfam" id="PF10497">
    <property type="entry name" value="zf-4CXXC_R1"/>
    <property type="match status" value="1"/>
</dbReference>
<dbReference type="EMBL" id="CM000763">
    <property type="protein sequence ID" value="KXG30039.1"/>
    <property type="molecule type" value="Genomic_DNA"/>
</dbReference>
<evidence type="ECO:0000313" key="11">
    <source>
        <dbReference type="EMBL" id="KXG30039.1"/>
    </source>
</evidence>
<keyword evidence="5" id="KW-0597">Phosphoprotein</keyword>
<dbReference type="OMA" id="PCPIRYC"/>
<dbReference type="PANTHER" id="PTHR31169:SF8">
    <property type="entry name" value="ZINC-FINGER DOMAIN OF MONOAMINE-OXIDASE A REPRESSOR R1 PROTEIN"/>
    <property type="match status" value="1"/>
</dbReference>
<keyword evidence="4" id="KW-1017">Isopeptide bond</keyword>
<organism evidence="11 12">
    <name type="scientific">Sorghum bicolor</name>
    <name type="common">Sorghum</name>
    <name type="synonym">Sorghum vulgare</name>
    <dbReference type="NCBI Taxonomy" id="4558"/>
    <lineage>
        <taxon>Eukaryota</taxon>
        <taxon>Viridiplantae</taxon>
        <taxon>Streptophyta</taxon>
        <taxon>Embryophyta</taxon>
        <taxon>Tracheophyta</taxon>
        <taxon>Spermatophyta</taxon>
        <taxon>Magnoliopsida</taxon>
        <taxon>Liliopsida</taxon>
        <taxon>Poales</taxon>
        <taxon>Poaceae</taxon>
        <taxon>PACMAD clade</taxon>
        <taxon>Panicoideae</taxon>
        <taxon>Andropogonodae</taxon>
        <taxon>Andropogoneae</taxon>
        <taxon>Sorghinae</taxon>
        <taxon>Sorghum</taxon>
    </lineage>
</organism>
<name>A0A194YP87_SORBI</name>
<evidence type="ECO:0000313" key="12">
    <source>
        <dbReference type="Proteomes" id="UP000000768"/>
    </source>
</evidence>
<keyword evidence="7" id="KW-0805">Transcription regulation</keyword>
<evidence type="ECO:0000256" key="8">
    <source>
        <dbReference type="ARBA" id="ARBA00023163"/>
    </source>
</evidence>
<keyword evidence="12" id="KW-1185">Reference proteome</keyword>
<dbReference type="GO" id="GO:0005634">
    <property type="term" value="C:nucleus"/>
    <property type="evidence" value="ECO:0000318"/>
    <property type="project" value="GO_Central"/>
</dbReference>
<gene>
    <name evidence="11" type="ORF">SORBI_3004G126900</name>
</gene>
<evidence type="ECO:0000259" key="10">
    <source>
        <dbReference type="Pfam" id="PF10497"/>
    </source>
</evidence>
<dbReference type="GO" id="GO:0006355">
    <property type="term" value="P:regulation of DNA-templated transcription"/>
    <property type="evidence" value="ECO:0007669"/>
    <property type="project" value="InterPro"/>
</dbReference>
<comment type="subcellular location">
    <subcellularLocation>
        <location evidence="2">Cytoplasm</location>
    </subcellularLocation>
    <subcellularLocation>
        <location evidence="1">Nucleus</location>
    </subcellularLocation>
</comment>
<sequence>MAKKKACHQCRQMTAKFTGACKSNRNGNMGPCPIRYCSRCLPNRYGEQVKVTQMQDCWTCPKCRGICNCSRCRKKMGEMPTGRLADVAKASGCSSVHDLLQKGNEAVAAAHVDGAQAGEDDPIEATARFKLFGFWIIP</sequence>
<dbReference type="AlphaFoldDB" id="A0A194YP87"/>
<reference evidence="11 12" key="1">
    <citation type="journal article" date="2009" name="Nature">
        <title>The Sorghum bicolor genome and the diversification of grasses.</title>
        <authorList>
            <person name="Paterson A.H."/>
            <person name="Bowers J.E."/>
            <person name="Bruggmann R."/>
            <person name="Dubchak I."/>
            <person name="Grimwood J."/>
            <person name="Gundlach H."/>
            <person name="Haberer G."/>
            <person name="Hellsten U."/>
            <person name="Mitros T."/>
            <person name="Poliakov A."/>
            <person name="Schmutz J."/>
            <person name="Spannagl M."/>
            <person name="Tang H."/>
            <person name="Wang X."/>
            <person name="Wicker T."/>
            <person name="Bharti A.K."/>
            <person name="Chapman J."/>
            <person name="Feltus F.A."/>
            <person name="Gowik U."/>
            <person name="Grigoriev I.V."/>
            <person name="Lyons E."/>
            <person name="Maher C.A."/>
            <person name="Martis M."/>
            <person name="Narechania A."/>
            <person name="Otillar R.P."/>
            <person name="Penning B.W."/>
            <person name="Salamov A.A."/>
            <person name="Wang Y."/>
            <person name="Zhang L."/>
            <person name="Carpita N.C."/>
            <person name="Freeling M."/>
            <person name="Gingle A.R."/>
            <person name="Hash C.T."/>
            <person name="Keller B."/>
            <person name="Klein P."/>
            <person name="Kresovich S."/>
            <person name="McCann M.C."/>
            <person name="Ming R."/>
            <person name="Peterson D.G."/>
            <person name="Mehboob-ur-Rahman"/>
            <person name="Ware D."/>
            <person name="Westhoff P."/>
            <person name="Mayer K.F."/>
            <person name="Messing J."/>
            <person name="Rokhsar D.S."/>
        </authorList>
    </citation>
    <scope>NUCLEOTIDE SEQUENCE [LARGE SCALE GENOMIC DNA]</scope>
    <source>
        <strain evidence="12">cv. BTx623</strain>
    </source>
</reference>
<evidence type="ECO:0000256" key="5">
    <source>
        <dbReference type="ARBA" id="ARBA00022553"/>
    </source>
</evidence>
<dbReference type="Proteomes" id="UP000000768">
    <property type="component" value="Chromosome 4"/>
</dbReference>
<dbReference type="GO" id="GO:0005737">
    <property type="term" value="C:cytoplasm"/>
    <property type="evidence" value="ECO:0007669"/>
    <property type="project" value="UniProtKB-SubCell"/>
</dbReference>
<evidence type="ECO:0000256" key="7">
    <source>
        <dbReference type="ARBA" id="ARBA00023015"/>
    </source>
</evidence>
<protein>
    <recommendedName>
        <fullName evidence="10">Zinc-finger domain-containing protein</fullName>
    </recommendedName>
</protein>
<evidence type="ECO:0000256" key="3">
    <source>
        <dbReference type="ARBA" id="ARBA00022490"/>
    </source>
</evidence>
<keyword evidence="8" id="KW-0804">Transcription</keyword>
<keyword evidence="9" id="KW-0539">Nucleus</keyword>
<evidence type="ECO:0000256" key="2">
    <source>
        <dbReference type="ARBA" id="ARBA00004496"/>
    </source>
</evidence>
<accession>A0A194YP87</accession>
<evidence type="ECO:0000256" key="1">
    <source>
        <dbReference type="ARBA" id="ARBA00004123"/>
    </source>
</evidence>
<keyword evidence="6" id="KW-0832">Ubl conjugation</keyword>
<dbReference type="Gramene" id="KXG30039">
    <property type="protein sequence ID" value="KXG30039"/>
    <property type="gene ID" value="SORBI_3004G126900"/>
</dbReference>
<dbReference type="InterPro" id="IPR018866">
    <property type="entry name" value="Znf-4CXXC_R1"/>
</dbReference>
<keyword evidence="3" id="KW-0963">Cytoplasm</keyword>
<proteinExistence type="predicted"/>
<evidence type="ECO:0000256" key="6">
    <source>
        <dbReference type="ARBA" id="ARBA00022843"/>
    </source>
</evidence>
<dbReference type="InterPro" id="IPR040221">
    <property type="entry name" value="CDCA7/CDA7L"/>
</dbReference>
<reference evidence="12" key="2">
    <citation type="journal article" date="2018" name="Plant J.">
        <title>The Sorghum bicolor reference genome: improved assembly, gene annotations, a transcriptome atlas, and signatures of genome organization.</title>
        <authorList>
            <person name="McCormick R.F."/>
            <person name="Truong S.K."/>
            <person name="Sreedasyam A."/>
            <person name="Jenkins J."/>
            <person name="Shu S."/>
            <person name="Sims D."/>
            <person name="Kennedy M."/>
            <person name="Amirebrahimi M."/>
            <person name="Weers B.D."/>
            <person name="McKinley B."/>
            <person name="Mattison A."/>
            <person name="Morishige D.T."/>
            <person name="Grimwood J."/>
            <person name="Schmutz J."/>
            <person name="Mullet J.E."/>
        </authorList>
    </citation>
    <scope>NUCLEOTIDE SEQUENCE [LARGE SCALE GENOMIC DNA]</scope>
    <source>
        <strain evidence="12">cv. BTx623</strain>
    </source>
</reference>
<feature type="domain" description="Zinc-finger" evidence="10">
    <location>
        <begin position="3"/>
        <end position="100"/>
    </location>
</feature>
<dbReference type="PANTHER" id="PTHR31169">
    <property type="entry name" value="OS05G0300700 PROTEIN"/>
    <property type="match status" value="1"/>
</dbReference>
<evidence type="ECO:0000256" key="9">
    <source>
        <dbReference type="ARBA" id="ARBA00023242"/>
    </source>
</evidence>
<evidence type="ECO:0000256" key="4">
    <source>
        <dbReference type="ARBA" id="ARBA00022499"/>
    </source>
</evidence>
<dbReference type="STRING" id="4558.A0A194YP87"/>
<dbReference type="InParanoid" id="A0A194YP87"/>